<name>A0A564ZMS1_9BACT</name>
<dbReference type="AlphaFoldDB" id="A0A564ZMS1"/>
<protein>
    <recommendedName>
        <fullName evidence="3">Delta-60 repeat domain protein</fullName>
    </recommendedName>
</protein>
<gene>
    <name evidence="1" type="ORF">MELA_03035</name>
</gene>
<proteinExistence type="predicted"/>
<sequence length="225" mass="23286">ALVLQPDGKLVAAGYTQDDAGYDFALARYNINGSLDTAFGAGGMMIADFGSPDDAAAALVLQPDGKLVAAGYTATVDGYDVALARFQGDGTATAARTLTTTKTSTGSGSDSPEQRTFLATDPIAVRGAYYDPNDACLGVNPVSVKFFVFNLAGQLVLGKNRDAGSAPTNTVTNTQIGTSKHQALVASMAPGELLPGAYKLVFRVQDCASTEVLVSKFYTIRVLAP</sequence>
<dbReference type="Proteomes" id="UP000334340">
    <property type="component" value="Unassembled WGS sequence"/>
</dbReference>
<evidence type="ECO:0008006" key="3">
    <source>
        <dbReference type="Google" id="ProtNLM"/>
    </source>
</evidence>
<accession>A0A564ZMS1</accession>
<keyword evidence="2" id="KW-1185">Reference proteome</keyword>
<dbReference type="EMBL" id="CABIKM010000079">
    <property type="protein sequence ID" value="VUZ86630.1"/>
    <property type="molecule type" value="Genomic_DNA"/>
</dbReference>
<reference evidence="1 2" key="1">
    <citation type="submission" date="2019-07" db="EMBL/GenBank/DDBJ databases">
        <authorList>
            <person name="Cremers G."/>
        </authorList>
    </citation>
    <scope>NUCLEOTIDE SEQUENCE [LARGE SCALE GENOMIC DNA]</scope>
</reference>
<dbReference type="NCBIfam" id="TIGR02608">
    <property type="entry name" value="delta_60_rpt"/>
    <property type="match status" value="2"/>
</dbReference>
<evidence type="ECO:0000313" key="1">
    <source>
        <dbReference type="EMBL" id="VUZ86630.1"/>
    </source>
</evidence>
<dbReference type="Gene3D" id="2.80.10.50">
    <property type="match status" value="1"/>
</dbReference>
<organism evidence="1 2">
    <name type="scientific">Candidatus Methylomirabilis lanthanidiphila</name>
    <dbReference type="NCBI Taxonomy" id="2211376"/>
    <lineage>
        <taxon>Bacteria</taxon>
        <taxon>Candidatus Methylomirabilota</taxon>
        <taxon>Candidatus Methylomirabilia</taxon>
        <taxon>Candidatus Methylomirabilales</taxon>
        <taxon>Candidatus Methylomirabilaceae</taxon>
        <taxon>Candidatus Methylomirabilis</taxon>
    </lineage>
</organism>
<feature type="non-terminal residue" evidence="1">
    <location>
        <position position="1"/>
    </location>
</feature>
<evidence type="ECO:0000313" key="2">
    <source>
        <dbReference type="Proteomes" id="UP000334340"/>
    </source>
</evidence>
<dbReference type="InterPro" id="IPR013431">
    <property type="entry name" value="Delta_60_rpt"/>
</dbReference>
<dbReference type="Pfam" id="PF17164">
    <property type="entry name" value="DUF5122"/>
    <property type="match status" value="2"/>
</dbReference>